<keyword evidence="8 9" id="KW-0472">Membrane</keyword>
<reference evidence="11" key="1">
    <citation type="submission" date="2018-02" db="EMBL/GenBank/DDBJ databases">
        <authorList>
            <person name="Moore K."/>
            <person name="Momper L."/>
        </authorList>
    </citation>
    <scope>NUCLEOTIDE SEQUENCE [LARGE SCALE GENOMIC DNA]</scope>
    <source>
        <strain evidence="11">ULC18</strain>
    </source>
</reference>
<dbReference type="InterPro" id="IPR038379">
    <property type="entry name" value="SecE_sf"/>
</dbReference>
<evidence type="ECO:0000256" key="3">
    <source>
        <dbReference type="ARBA" id="ARBA00022475"/>
    </source>
</evidence>
<dbReference type="Gene3D" id="1.20.5.1030">
    <property type="entry name" value="Preprotein translocase secy subunit"/>
    <property type="match status" value="1"/>
</dbReference>
<dbReference type="GO" id="GO:0065002">
    <property type="term" value="P:intracellular protein transmembrane transport"/>
    <property type="evidence" value="ECO:0007669"/>
    <property type="project" value="UniProtKB-UniRule"/>
</dbReference>
<evidence type="ECO:0000256" key="7">
    <source>
        <dbReference type="ARBA" id="ARBA00023010"/>
    </source>
</evidence>
<evidence type="ECO:0000256" key="8">
    <source>
        <dbReference type="ARBA" id="ARBA00023136"/>
    </source>
</evidence>
<comment type="function">
    <text evidence="9">Essential subunit of the Sec protein translocation channel SecYEG. Clamps together the 2 halves of SecY. May contact the channel plug during translocation.</text>
</comment>
<protein>
    <recommendedName>
        <fullName evidence="9">Protein translocase subunit SecE</fullName>
    </recommendedName>
</protein>
<keyword evidence="4 9" id="KW-0812">Transmembrane</keyword>
<feature type="transmembrane region" description="Helical" evidence="9">
    <location>
        <begin position="40"/>
        <end position="61"/>
    </location>
</feature>
<dbReference type="Proteomes" id="UP000239576">
    <property type="component" value="Unassembled WGS sequence"/>
</dbReference>
<evidence type="ECO:0000256" key="1">
    <source>
        <dbReference type="ARBA" id="ARBA00004370"/>
    </source>
</evidence>
<keyword evidence="6 9" id="KW-1133">Transmembrane helix</keyword>
<evidence type="ECO:0000256" key="5">
    <source>
        <dbReference type="ARBA" id="ARBA00022927"/>
    </source>
</evidence>
<evidence type="ECO:0000313" key="11">
    <source>
        <dbReference type="Proteomes" id="UP000239576"/>
    </source>
</evidence>
<comment type="subcellular location">
    <subcellularLocation>
        <location evidence="9">Cell inner membrane</location>
        <topology evidence="9">Single-pass membrane protein</topology>
    </subcellularLocation>
    <subcellularLocation>
        <location evidence="9">Cellular thylakoid membrane</location>
        <topology evidence="9">Single-pass membrane protein</topology>
    </subcellularLocation>
    <subcellularLocation>
        <location evidence="1">Membrane</location>
    </subcellularLocation>
</comment>
<accession>A0A2T1E535</accession>
<comment type="subunit">
    <text evidence="9">Component of the Sec protein translocase complex. Heterotrimer consisting of SecY, SecE and SecG subunits. The heterotrimers can form oligomers, although 1 heterotrimer is thought to be able to translocate proteins. Interacts with the ribosome. Interacts with SecDF, and other proteins may be involved. Interacts with SecA.</text>
</comment>
<evidence type="ECO:0000256" key="4">
    <source>
        <dbReference type="ARBA" id="ARBA00022692"/>
    </source>
</evidence>
<dbReference type="EMBL" id="PVWK01000084">
    <property type="protein sequence ID" value="PSB27857.1"/>
    <property type="molecule type" value="Genomic_DNA"/>
</dbReference>
<name>A0A2T1E535_9CYAN</name>
<dbReference type="Pfam" id="PF00584">
    <property type="entry name" value="SecE"/>
    <property type="match status" value="1"/>
</dbReference>
<dbReference type="GO" id="GO:0009306">
    <property type="term" value="P:protein secretion"/>
    <property type="evidence" value="ECO:0007669"/>
    <property type="project" value="UniProtKB-UniRule"/>
</dbReference>
<evidence type="ECO:0000256" key="6">
    <source>
        <dbReference type="ARBA" id="ARBA00022989"/>
    </source>
</evidence>
<keyword evidence="5 9" id="KW-0653">Protein transport</keyword>
<dbReference type="OrthoDB" id="532376at2"/>
<dbReference type="AlphaFoldDB" id="A0A2T1E535"/>
<dbReference type="InterPro" id="IPR005807">
    <property type="entry name" value="SecE_bac"/>
</dbReference>
<keyword evidence="9" id="KW-0997">Cell inner membrane</keyword>
<keyword evidence="9" id="KW-0793">Thylakoid</keyword>
<dbReference type="GO" id="GO:0008320">
    <property type="term" value="F:protein transmembrane transporter activity"/>
    <property type="evidence" value="ECO:0007669"/>
    <property type="project" value="UniProtKB-UniRule"/>
</dbReference>
<keyword evidence="3 9" id="KW-1003">Cell membrane</keyword>
<dbReference type="PANTHER" id="PTHR33910">
    <property type="entry name" value="PROTEIN TRANSLOCASE SUBUNIT SECE"/>
    <property type="match status" value="1"/>
</dbReference>
<comment type="similarity">
    <text evidence="9">Belongs to the SecE/SEC61-gamma family.</text>
</comment>
<evidence type="ECO:0000313" key="10">
    <source>
        <dbReference type="EMBL" id="PSB27857.1"/>
    </source>
</evidence>
<dbReference type="PANTHER" id="PTHR33910:SF1">
    <property type="entry name" value="PROTEIN TRANSLOCASE SUBUNIT SECE"/>
    <property type="match status" value="1"/>
</dbReference>
<keyword evidence="11" id="KW-1185">Reference proteome</keyword>
<dbReference type="GO" id="GO:0043952">
    <property type="term" value="P:protein transport by the Sec complex"/>
    <property type="evidence" value="ECO:0007669"/>
    <property type="project" value="UniProtKB-UniRule"/>
</dbReference>
<comment type="caution">
    <text evidence="10">The sequence shown here is derived from an EMBL/GenBank/DDBJ whole genome shotgun (WGS) entry which is preliminary data.</text>
</comment>
<keyword evidence="7 9" id="KW-0811">Translocation</keyword>
<dbReference type="PROSITE" id="PS01067">
    <property type="entry name" value="SECE_SEC61G"/>
    <property type="match status" value="1"/>
</dbReference>
<gene>
    <name evidence="9" type="primary">secE</name>
    <name evidence="10" type="ORF">C7B82_15880</name>
</gene>
<sequence length="74" mass="8307">MAKKDEVEVQEAKSGFAISAFLQETKDELDKVVWPSRQQLISESIAVILMVILSATLIYLIDNFFAWGAKQVFG</sequence>
<reference evidence="10 11" key="2">
    <citation type="submission" date="2018-03" db="EMBL/GenBank/DDBJ databases">
        <title>The ancient ancestry and fast evolution of plastids.</title>
        <authorList>
            <person name="Moore K.R."/>
            <person name="Magnabosco C."/>
            <person name="Momper L."/>
            <person name="Gold D.A."/>
            <person name="Bosak T."/>
            <person name="Fournier G.P."/>
        </authorList>
    </citation>
    <scope>NUCLEOTIDE SEQUENCE [LARGE SCALE GENOMIC DNA]</scope>
    <source>
        <strain evidence="10 11">ULC18</strain>
    </source>
</reference>
<dbReference type="InterPro" id="IPR001901">
    <property type="entry name" value="Translocase_SecE/Sec61-g"/>
</dbReference>
<dbReference type="HAMAP" id="MF_00422">
    <property type="entry name" value="SecE"/>
    <property type="match status" value="1"/>
</dbReference>
<dbReference type="RefSeq" id="WP_106257266.1">
    <property type="nucleotide sequence ID" value="NZ_CAWNSW010000089.1"/>
</dbReference>
<dbReference type="GO" id="GO:0031676">
    <property type="term" value="C:plasma membrane-derived thylakoid membrane"/>
    <property type="evidence" value="ECO:0007669"/>
    <property type="project" value="UniProtKB-SubCell"/>
</dbReference>
<evidence type="ECO:0000256" key="9">
    <source>
        <dbReference type="HAMAP-Rule" id="MF_00422"/>
    </source>
</evidence>
<proteinExistence type="inferred from homology"/>
<keyword evidence="2 9" id="KW-0813">Transport</keyword>
<dbReference type="GO" id="GO:0006605">
    <property type="term" value="P:protein targeting"/>
    <property type="evidence" value="ECO:0007669"/>
    <property type="project" value="UniProtKB-UniRule"/>
</dbReference>
<evidence type="ECO:0000256" key="2">
    <source>
        <dbReference type="ARBA" id="ARBA00022448"/>
    </source>
</evidence>
<dbReference type="NCBIfam" id="TIGR00964">
    <property type="entry name" value="secE_bact"/>
    <property type="match status" value="1"/>
</dbReference>
<organism evidence="10 11">
    <name type="scientific">Stenomitos frigidus ULC18</name>
    <dbReference type="NCBI Taxonomy" id="2107698"/>
    <lineage>
        <taxon>Bacteria</taxon>
        <taxon>Bacillati</taxon>
        <taxon>Cyanobacteriota</taxon>
        <taxon>Cyanophyceae</taxon>
        <taxon>Leptolyngbyales</taxon>
        <taxon>Leptolyngbyaceae</taxon>
        <taxon>Stenomitos</taxon>
    </lineage>
</organism>